<organism evidence="1 2">
    <name type="scientific">Methylorubrum populi (strain ATCC BAA-705 / NCIMB 13946 / BJ001)</name>
    <name type="common">Methylobacterium populi</name>
    <dbReference type="NCBI Taxonomy" id="441620"/>
    <lineage>
        <taxon>Bacteria</taxon>
        <taxon>Pseudomonadati</taxon>
        <taxon>Pseudomonadota</taxon>
        <taxon>Alphaproteobacteria</taxon>
        <taxon>Hyphomicrobiales</taxon>
        <taxon>Methylobacteriaceae</taxon>
        <taxon>Methylorubrum</taxon>
    </lineage>
</organism>
<protein>
    <submittedName>
        <fullName evidence="1">Uncharacterized protein</fullName>
    </submittedName>
</protein>
<evidence type="ECO:0000313" key="2">
    <source>
        <dbReference type="Proteomes" id="UP000007136"/>
    </source>
</evidence>
<proteinExistence type="predicted"/>
<reference evidence="1" key="1">
    <citation type="submission" date="2008-04" db="EMBL/GenBank/DDBJ databases">
        <title>Complete sequence of chromosome of Methylobacterium populi BJ001.</title>
        <authorList>
            <consortium name="US DOE Joint Genome Institute"/>
            <person name="Copeland A."/>
            <person name="Lucas S."/>
            <person name="Lapidus A."/>
            <person name="Glavina del Rio T."/>
            <person name="Dalin E."/>
            <person name="Tice H."/>
            <person name="Bruce D."/>
            <person name="Goodwin L."/>
            <person name="Pitluck S."/>
            <person name="Chertkov O."/>
            <person name="Brettin T."/>
            <person name="Detter J.C."/>
            <person name="Han C."/>
            <person name="Kuske C.R."/>
            <person name="Schmutz J."/>
            <person name="Larimer F."/>
            <person name="Land M."/>
            <person name="Hauser L."/>
            <person name="Kyrpides N."/>
            <person name="Mikhailova N."/>
            <person name="Marx C."/>
            <person name="Richardson P."/>
        </authorList>
    </citation>
    <scope>NUCLEOTIDE SEQUENCE [LARGE SCALE GENOMIC DNA]</scope>
    <source>
        <strain evidence="1">BJ001</strain>
    </source>
</reference>
<sequence>MFAGPGFQDVPDPEFPLGDVGQRKYFELAGRLLEQGKLSNATRETAEQVAVLWESQHQRMACGERVPAYLTRDIARFLATLKLAEDTTPIGGNVGAADEPNPFEIIGAALAPFATGRLR</sequence>
<dbReference type="Proteomes" id="UP000007136">
    <property type="component" value="Chromosome"/>
</dbReference>
<dbReference type="AlphaFoldDB" id="B1ZCX6"/>
<evidence type="ECO:0000313" key="1">
    <source>
        <dbReference type="EMBL" id="ACB80845.1"/>
    </source>
</evidence>
<dbReference type="STRING" id="441620.Mpop_2690"/>
<accession>B1ZCX6</accession>
<name>B1ZCX6_METPB</name>
<dbReference type="EMBL" id="CP001029">
    <property type="protein sequence ID" value="ACB80845.1"/>
    <property type="molecule type" value="Genomic_DNA"/>
</dbReference>
<dbReference type="KEGG" id="mpo:Mpop_2690"/>
<dbReference type="HOGENOM" id="CLU_2058642_0_0_5"/>
<gene>
    <name evidence="1" type="ordered locus">Mpop_2690</name>
</gene>